<dbReference type="Pfam" id="PF01636">
    <property type="entry name" value="APH"/>
    <property type="match status" value="1"/>
</dbReference>
<dbReference type="STRING" id="1210086.GCA_001613105_02207"/>
<comment type="caution">
    <text evidence="2">The sequence shown here is derived from an EMBL/GenBank/DDBJ whole genome shotgun (WGS) entry which is preliminary data.</text>
</comment>
<organism evidence="2 3">
    <name type="scientific">Nocardia pseudobrasiliensis</name>
    <dbReference type="NCBI Taxonomy" id="45979"/>
    <lineage>
        <taxon>Bacteria</taxon>
        <taxon>Bacillati</taxon>
        <taxon>Actinomycetota</taxon>
        <taxon>Actinomycetes</taxon>
        <taxon>Mycobacteriales</taxon>
        <taxon>Nocardiaceae</taxon>
        <taxon>Nocardia</taxon>
    </lineage>
</organism>
<dbReference type="SUPFAM" id="SSF56112">
    <property type="entry name" value="Protein kinase-like (PK-like)"/>
    <property type="match status" value="1"/>
</dbReference>
<protein>
    <submittedName>
        <fullName evidence="2">Phosphotransferase family enzyme</fullName>
    </submittedName>
</protein>
<dbReference type="AlphaFoldDB" id="A0A370I3Q7"/>
<dbReference type="Gene3D" id="1.10.510.10">
    <property type="entry name" value="Transferase(Phosphotransferase) domain 1"/>
    <property type="match status" value="1"/>
</dbReference>
<dbReference type="InterPro" id="IPR011009">
    <property type="entry name" value="Kinase-like_dom_sf"/>
</dbReference>
<dbReference type="EMBL" id="QQBC01000006">
    <property type="protein sequence ID" value="RDI65363.1"/>
    <property type="molecule type" value="Genomic_DNA"/>
</dbReference>
<reference evidence="2 3" key="1">
    <citation type="submission" date="2018-07" db="EMBL/GenBank/DDBJ databases">
        <title>Genomic Encyclopedia of Type Strains, Phase IV (KMG-IV): sequencing the most valuable type-strain genomes for metagenomic binning, comparative biology and taxonomic classification.</title>
        <authorList>
            <person name="Goeker M."/>
        </authorList>
    </citation>
    <scope>NUCLEOTIDE SEQUENCE [LARGE SCALE GENOMIC DNA]</scope>
    <source>
        <strain evidence="2 3">DSM 44290</strain>
    </source>
</reference>
<evidence type="ECO:0000313" key="3">
    <source>
        <dbReference type="Proteomes" id="UP000254869"/>
    </source>
</evidence>
<accession>A0A370I3Q7</accession>
<dbReference type="InterPro" id="IPR002575">
    <property type="entry name" value="Aminoglycoside_PTrfase"/>
</dbReference>
<sequence length="298" mass="33600">MDTALIDRPAGHILEFACRRVGLAAHSARLVHAHSNIVYVLERERVVVRISDTDNRGLRARASVAIARWLADQGLAVTEPARDEVVEIAGATVTFWRYYPQPDRSRPPARELGAILRDLHGLSDPPFELPRYRPLDGLAQVLDAGPRTLPESDRRWLDERRTLLLGQYDGLESRLGIGMVHGDAYPGNTIWDEDRGLLGDWDEVAIAPRELDLVNIYQGGVRFGHSATELHEFGLAYGWDVREWVGFEVLRQIRDLHTLTSYIRRAEAGDLAAAAELCHRMRSLRDPRSADVRWHAVA</sequence>
<name>A0A370I3Q7_9NOCA</name>
<dbReference type="Proteomes" id="UP000254869">
    <property type="component" value="Unassembled WGS sequence"/>
</dbReference>
<gene>
    <name evidence="2" type="ORF">DFR76_106233</name>
</gene>
<feature type="domain" description="Aminoglycoside phosphotransferase" evidence="1">
    <location>
        <begin position="35"/>
        <end position="242"/>
    </location>
</feature>
<keyword evidence="3" id="KW-1185">Reference proteome</keyword>
<dbReference type="RefSeq" id="WP_082875742.1">
    <property type="nucleotide sequence ID" value="NZ_QQBC01000006.1"/>
</dbReference>
<dbReference type="GO" id="GO:0016740">
    <property type="term" value="F:transferase activity"/>
    <property type="evidence" value="ECO:0007669"/>
    <property type="project" value="UniProtKB-KW"/>
</dbReference>
<keyword evidence="2" id="KW-0808">Transferase</keyword>
<proteinExistence type="predicted"/>
<evidence type="ECO:0000259" key="1">
    <source>
        <dbReference type="Pfam" id="PF01636"/>
    </source>
</evidence>
<evidence type="ECO:0000313" key="2">
    <source>
        <dbReference type="EMBL" id="RDI65363.1"/>
    </source>
</evidence>